<feature type="coiled-coil region" evidence="1">
    <location>
        <begin position="1286"/>
        <end position="1389"/>
    </location>
</feature>
<feature type="coiled-coil region" evidence="1">
    <location>
        <begin position="2146"/>
        <end position="2194"/>
    </location>
</feature>
<name>A0AAD3P3W0_NEPGR</name>
<dbReference type="EMBL" id="BSYO01000001">
    <property type="protein sequence ID" value="GMG99290.1"/>
    <property type="molecule type" value="Genomic_DNA"/>
</dbReference>
<feature type="coiled-coil region" evidence="1">
    <location>
        <begin position="2536"/>
        <end position="2591"/>
    </location>
</feature>
<feature type="coiled-coil region" evidence="1">
    <location>
        <begin position="2280"/>
        <end position="2426"/>
    </location>
</feature>
<feature type="compositionally biased region" description="Basic and acidic residues" evidence="2">
    <location>
        <begin position="23"/>
        <end position="60"/>
    </location>
</feature>
<gene>
    <name evidence="3" type="ORF">Nepgr_001130</name>
</gene>
<evidence type="ECO:0000313" key="3">
    <source>
        <dbReference type="EMBL" id="GMG99290.1"/>
    </source>
</evidence>
<dbReference type="PANTHER" id="PTHR43939:SF50">
    <property type="entry name" value="NUCLEOPORIN"/>
    <property type="match status" value="1"/>
</dbReference>
<organism evidence="3 4">
    <name type="scientific">Nepenthes gracilis</name>
    <name type="common">Slender pitcher plant</name>
    <dbReference type="NCBI Taxonomy" id="150966"/>
    <lineage>
        <taxon>Eukaryota</taxon>
        <taxon>Viridiplantae</taxon>
        <taxon>Streptophyta</taxon>
        <taxon>Embryophyta</taxon>
        <taxon>Tracheophyta</taxon>
        <taxon>Spermatophyta</taxon>
        <taxon>Magnoliopsida</taxon>
        <taxon>eudicotyledons</taxon>
        <taxon>Gunneridae</taxon>
        <taxon>Pentapetalae</taxon>
        <taxon>Caryophyllales</taxon>
        <taxon>Nepenthaceae</taxon>
        <taxon>Nepenthes</taxon>
    </lineage>
</organism>
<dbReference type="Proteomes" id="UP001279734">
    <property type="component" value="Unassembled WGS sequence"/>
</dbReference>
<keyword evidence="4" id="KW-1185">Reference proteome</keyword>
<proteinExistence type="predicted"/>
<feature type="coiled-coil region" evidence="1">
    <location>
        <begin position="1762"/>
        <end position="1873"/>
    </location>
</feature>
<feature type="coiled-coil region" evidence="1">
    <location>
        <begin position="1944"/>
        <end position="2034"/>
    </location>
</feature>
<sequence length="2703" mass="303662">MDKRSNRTDLLAAGRKKLQQFRQKKDNRGKDGRGKDGNDSSKPTSEVDKSDQDCHDADAASDAYKTKAELSQISEGGVELLLDSSLSVSASEENCIESAFDANVVDPLSVPISDVGKGAAVFPGDVELPVADAVAVDAFHKVDFLNANIPEADDLKVKGEPEASVNSANVASGGVDVEGLDKEDQVSNIGAMQEVHILGSNHHDRSVELDLKGDGIPLVSVPSEGAESAAVSEDTPEMLIILDSKQNTLLHVSADATSEVDKDDETAEAFGSAKVMPGTAEILCEIPHEDVLAGSSYEKTDFIQSVSGDSGHYEKEGNQAISTVDERYGEQYLPDGSNSLKGESRLRLPETKFVNLFGEYTVASGAYESSSGLSELAEVLKGLPEDDFVFLIKSREAVDGAGIKIPRNCTADIPEAFQQQLYLANVSKDLFLLQILEQSKNFDDQHYQLVDEISMLNASLLDVQERNRSLDAELARCRSELQAAMHTKEELFDQFHSAKMEVKFSAAVDELEIKLAHCNDLLAVSQAENERQLKILSTVTEEKNKSEEVKEQFVDKNKKLSQELADCRNSVASLQSEIASLNVNIASVAGERRKLEKEKDFLLNESENLSVDLAGCKQSLAALQEENSKLIVALAMAMEEQKKHEEDRDIFVHERQGLSTEILGCQELLSAEHGKCLQLEDDLKEATSHLEQLTEENIFFDISLGICKAKLQDIDNRQSQLLSEAANVGNQFIGYHGAVDNDDQRIPIKQVGEIASSVLGKPVPEFLAEMPHSNELKWDGHDDSGIVMLKGHLKEAEKVLHELENAVEGMHSHSTFLSRSVAKTAAPGVLKLIQAFESKALVDNHELDRTASSGSLPHGDPYLSAEEQTGNLRAILEAISQDVEHTSFLRDEKDGHKVANVAFGKLEVQIKVLKDYSSILEFRNIELEVLYAALKQHICGIESKNIALETSHEALAVQEAGLRAENIGLHMKLRDYHSRVSDLEGQLYELHRSSCKMATEMCNRVETLQKEMSGNIFAVEGEWESSIARVFQMVEKLDATMGQPFTPSTNEDNISAMCSHISLSVSAACELIEDLTMRLETAFTEHEALSSSYSEMDKKFEALSRENKLAIDLLQKISYELFSVLNDSLGLNGENETQTHEDRLHDPLDVSHFEALIKQLCSLLGERVQLKELNNKFHLELLDRINITEELNKKSINPHAILKLVEDLTDVLGLQDTQPNLDEPVLLRLQSSVSLLVQKYKEADEDARLLREGTHSIMTELIDLQGLIEHLNFSNFQQQNEILILKESLNQAKDAFDAALGELQEKVTELEQSEQRVASIREKLSIAVAKGKGLIVQRDSLKQSLAETSNELERYSQELCMKDSRLHEVEEKLKAYSEAGERMEALESELSYIRNSATTLRESFLLKDSALQRIEEILEDLELPEHFHSKGIIEKVDWLAKLVTTNSMPLADWDQSNSVGGGSYSDAGFAIMDAWKEDGQSNMNPIEDLRRKYDELQTKFYGLAEQNAVLEQSLMERNNMLQRWEMVLERINIPPQLQSMEPEERIEWLEGVLSETDDHLSSLQHKIDHLENYCGLLSADLEESQRRVCGLESSLQEVFHEKEDLSGRLTDLISVHEKALEKVVQLECKTEKFQYEVDALQEKLVDKVLVEEEIQQVEGGIVRLQNLIINALPDSGLEMVFPDGSRIEHLEQLLKILIESYTRNSVESPGNETAYERMPEHGENLDELSTRDAADVDTLKHADADVDKLRARDMVVEEGQNAMDLRRELDGLMVEFVHLREQRDEYVEKCQLLAGELEASGRKKDELQELLNQEEQKSATLREKLNVAVRKGKSLVQQRDSLKQTIEEMTNEIDQLKTEMNIRENAVSEFQAKIANMSAIMEQDKASESKNLLLKSQLIDAEQRLQERENTLSMLLIKMGEIDIIDQLNVSDPEQKLEGIRRLCSDLQASVASSEKEMEKSKRAAELLLAELNEVQERNDGLQDELARAYDKISTLSWEMEVEKSAKLEVLSQMDILSEERRKQLAEFEELKSSLLELEKIIFEINNITADVFTKDVELFHNLNIAVDSVLEETESGMPLVAVSGRLDYENSRKKDFQPASSFWDSKMPDQSDEVVGNDTCNFIGHHLQKLTAEIGFFKERISSYSRSLQKEAEQLINGINNLQREVTSQKMSLQSMKSELMHLESTVREKDAENIIIRRSISLLFEACTSSIVVIESTKGQMVGNVLASGDVDVTLKSLALADGEISCSSQTFPSSEGYVKTLVDRLLFAVKDFVSIQAESLEDHHKELRTALSNLQRELQEKDVENNRICMELVSQIKEAEATATNYSRDLESSKNQVHDLQKRCKVMEEEQNSLKQRVIDLQQKEVISIELQDKVNLLTDMMATKEQEIEALMQALDEEENQMEGLRNKIGQLEEVMQKKNTDLQHVEASRAKAMKKLSVTVTKFDELHHMSEGLLSEIENLQSQLQDQDSEISFLRQEVTRCTNDVLLASKLTKERDSNEFQELLAWLDKMCSGVLMRDVHLGNNNNSHEYKERLQKDITSLISELEDLRVVAQSKDALLQAERNRIEELLRRKEALEASLHEKELHLSVRGAGDFGDSTSEIVEIEPVVNKWAVPMGFHCFSESGGTGSLEYEEDDKVHGFKSLTTSRFVPKFTRPVSDMVDGLWVSCDRALMRQPALRLGIIIYWALLHTLLATFVI</sequence>
<evidence type="ECO:0000256" key="1">
    <source>
        <dbReference type="SAM" id="Coils"/>
    </source>
</evidence>
<keyword evidence="1" id="KW-0175">Coiled coil</keyword>
<feature type="coiled-coil region" evidence="1">
    <location>
        <begin position="2455"/>
        <end position="2482"/>
    </location>
</feature>
<dbReference type="PANTHER" id="PTHR43939">
    <property type="entry name" value="COILED-COIL DOMAIN-CONTAINING PROTEIN 158"/>
    <property type="match status" value="1"/>
</dbReference>
<evidence type="ECO:0000256" key="2">
    <source>
        <dbReference type="SAM" id="MobiDB-lite"/>
    </source>
</evidence>
<reference evidence="3" key="1">
    <citation type="submission" date="2023-05" db="EMBL/GenBank/DDBJ databases">
        <title>Nepenthes gracilis genome sequencing.</title>
        <authorList>
            <person name="Fukushima K."/>
        </authorList>
    </citation>
    <scope>NUCLEOTIDE SEQUENCE</scope>
    <source>
        <strain evidence="3">SING2019-196</strain>
    </source>
</reference>
<feature type="coiled-coil region" evidence="1">
    <location>
        <begin position="543"/>
        <end position="640"/>
    </location>
</feature>
<comment type="caution">
    <text evidence="3">The sequence shown here is derived from an EMBL/GenBank/DDBJ whole genome shotgun (WGS) entry which is preliminary data.</text>
</comment>
<feature type="coiled-coil region" evidence="1">
    <location>
        <begin position="786"/>
        <end position="813"/>
    </location>
</feature>
<evidence type="ECO:0000313" key="4">
    <source>
        <dbReference type="Proteomes" id="UP001279734"/>
    </source>
</evidence>
<protein>
    <submittedName>
        <fullName evidence="3">Uncharacterized protein</fullName>
    </submittedName>
</protein>
<accession>A0AAD3P3W0</accession>
<feature type="region of interest" description="Disordered" evidence="2">
    <location>
        <begin position="1"/>
        <end position="60"/>
    </location>
</feature>
<dbReference type="Gene3D" id="1.10.287.1490">
    <property type="match status" value="1"/>
</dbReference>